<dbReference type="Proteomes" id="UP000065473">
    <property type="component" value="Chromosome"/>
</dbReference>
<accession>A0A0U3GUY1</accession>
<dbReference type="STRING" id="1435377.SUSAZ_04240"/>
<evidence type="ECO:0000313" key="3">
    <source>
        <dbReference type="Proteomes" id="UP000060043"/>
    </source>
</evidence>
<dbReference type="Proteomes" id="UP000060043">
    <property type="component" value="Chromosome"/>
</dbReference>
<dbReference type="EMBL" id="CP013695">
    <property type="protein sequence ID" value="ALU31542.1"/>
    <property type="molecule type" value="Genomic_DNA"/>
</dbReference>
<dbReference type="SUPFAM" id="SSF53649">
    <property type="entry name" value="Alkaline phosphatase-like"/>
    <property type="match status" value="1"/>
</dbReference>
<evidence type="ECO:0000313" key="2">
    <source>
        <dbReference type="EMBL" id="ALU31542.1"/>
    </source>
</evidence>
<protein>
    <submittedName>
        <fullName evidence="1">Nucleotide pyrophosphatase</fullName>
    </submittedName>
</protein>
<gene>
    <name evidence="1" type="ORF">ATY89_01805</name>
    <name evidence="2" type="ORF">ATZ20_04840</name>
</gene>
<dbReference type="OMA" id="LMNQLRW"/>
<reference evidence="3 4" key="1">
    <citation type="submission" date="2015-12" db="EMBL/GenBank/DDBJ databases">
        <title>A stable core within a dynamic pangenome in Sulfolobus acidocaldarius.</title>
        <authorList>
            <person name="Anderson R."/>
            <person name="Kouris A."/>
            <person name="Seward C."/>
            <person name="Campbell K."/>
            <person name="Whitaker R."/>
        </authorList>
    </citation>
    <scope>NUCLEOTIDE SEQUENCE [LARGE SCALE GENOMIC DNA]</scope>
    <source>
        <strain evidence="1 4">GG12-C01-09</strain>
        <strain evidence="2 3">NG05B_CO5_07</strain>
    </source>
</reference>
<dbReference type="OrthoDB" id="33550at2157"/>
<dbReference type="AlphaFoldDB" id="A0A0U3GUY1"/>
<proteinExistence type="predicted"/>
<dbReference type="Pfam" id="PF01663">
    <property type="entry name" value="Phosphodiest"/>
    <property type="match status" value="1"/>
</dbReference>
<dbReference type="GO" id="GO:0016787">
    <property type="term" value="F:hydrolase activity"/>
    <property type="evidence" value="ECO:0007669"/>
    <property type="project" value="UniProtKB-ARBA"/>
</dbReference>
<dbReference type="InterPro" id="IPR017850">
    <property type="entry name" value="Alkaline_phosphatase_core_sf"/>
</dbReference>
<evidence type="ECO:0000313" key="4">
    <source>
        <dbReference type="Proteomes" id="UP000065473"/>
    </source>
</evidence>
<dbReference type="PaxDb" id="1435377-SUSAZ_04240"/>
<dbReference type="Gene3D" id="3.40.720.10">
    <property type="entry name" value="Alkaline Phosphatase, subunit A"/>
    <property type="match status" value="1"/>
</dbReference>
<name>A0A0U3GUY1_9CREN</name>
<dbReference type="EMBL" id="CP013694">
    <property type="protein sequence ID" value="ALU28822.1"/>
    <property type="molecule type" value="Genomic_DNA"/>
</dbReference>
<sequence>MEFVYPDYYSNSVYNLACAIADFLGVNRECKGKKLEISGRRIALTLLDGLGYTMLSDAGFTVDRTITTVFPSTTATTLTTLFTAQLPAEHGILGYTTYSKRLGGIINTLKYTYPLVDTRDIISEEGIEYEKAFPDVKNYLKEVRDKKTAEVTPKGLENTQFTKLTHGRTNITKTYINYWDAFTEASNILQMKEYDFVYIYIPDVDSLAHKHGPNHPVVKECIRDLYNGLMKLAERFKDYTFVITADHGHVQVNEHIALNHDSELLKLLDVVPYGDSRAVFLHSRYDLKTYLKTKYPNLEVFGRNEFEKLIGGNTSYADYIAVPTDSNAYVYLFKEEGNEYNKLKGHHGGLSLNEMKVPLVIWNG</sequence>
<dbReference type="InterPro" id="IPR002591">
    <property type="entry name" value="Phosphodiest/P_Trfase"/>
</dbReference>
<organism evidence="1 4">
    <name type="scientific">Sulfolobus acidocaldarius</name>
    <dbReference type="NCBI Taxonomy" id="2285"/>
    <lineage>
        <taxon>Archaea</taxon>
        <taxon>Thermoproteota</taxon>
        <taxon>Thermoprotei</taxon>
        <taxon>Sulfolobales</taxon>
        <taxon>Sulfolobaceae</taxon>
        <taxon>Sulfolobus</taxon>
    </lineage>
</organism>
<dbReference type="RefSeq" id="WP_011277791.1">
    <property type="nucleotide sequence ID" value="NZ_BHWZ01000001.1"/>
</dbReference>
<dbReference type="PANTHER" id="PTHR10151:SF120">
    <property type="entry name" value="BIS(5'-ADENOSYL)-TRIPHOSPHATASE"/>
    <property type="match status" value="1"/>
</dbReference>
<dbReference type="GeneID" id="14551437"/>
<evidence type="ECO:0000313" key="1">
    <source>
        <dbReference type="EMBL" id="ALU28822.1"/>
    </source>
</evidence>
<dbReference type="PANTHER" id="PTHR10151">
    <property type="entry name" value="ECTONUCLEOTIDE PYROPHOSPHATASE/PHOSPHODIESTERASE"/>
    <property type="match status" value="1"/>
</dbReference>